<feature type="region of interest" description="Disordered" evidence="2">
    <location>
        <begin position="131"/>
        <end position="152"/>
    </location>
</feature>
<reference evidence="3" key="1">
    <citation type="submission" date="2022-03" db="EMBL/GenBank/DDBJ databases">
        <authorList>
            <person name="Lindestad O."/>
        </authorList>
    </citation>
    <scope>NUCLEOTIDE SEQUENCE</scope>
</reference>
<feature type="coiled-coil region" evidence="1">
    <location>
        <begin position="28"/>
        <end position="107"/>
    </location>
</feature>
<evidence type="ECO:0000313" key="4">
    <source>
        <dbReference type="Proteomes" id="UP000838756"/>
    </source>
</evidence>
<protein>
    <submittedName>
        <fullName evidence="3">Jg7504 protein</fullName>
    </submittedName>
</protein>
<dbReference type="EMBL" id="CAKXAJ010025112">
    <property type="protein sequence ID" value="CAH2235094.1"/>
    <property type="molecule type" value="Genomic_DNA"/>
</dbReference>
<proteinExistence type="predicted"/>
<dbReference type="InterPro" id="IPR026094">
    <property type="entry name" value="GPS2"/>
</dbReference>
<evidence type="ECO:0000256" key="1">
    <source>
        <dbReference type="SAM" id="Coils"/>
    </source>
</evidence>
<keyword evidence="1" id="KW-0175">Coiled coil</keyword>
<evidence type="ECO:0000256" key="2">
    <source>
        <dbReference type="SAM" id="MobiDB-lite"/>
    </source>
</evidence>
<comment type="caution">
    <text evidence="3">The sequence shown here is derived from an EMBL/GenBank/DDBJ whole genome shotgun (WGS) entry which is preliminary data.</text>
</comment>
<sequence length="397" mass="45688">MPTITSTTPEEQNDANQKMRNALRRYIIRERQRKKEEYEAEVEEERLRKEREARERQDVMTLEETKEQIDQLDIKLKQLEKEKQQLFMELKRVLNEDEIRKRQHQRETNEMQPMKMPMGNMPMPMFPMPTSTGQGEPAPNQGRPPPLTTHGHKNKHSNYMFVSQQQSMVRGPMQSSVKRPRSPSPTYALYTHRLHQPPMKHHQVYSDHKVEDGRMGRQMARAVLWNKSSQYASGVSGSSVQSGAYYAMPSSGVVVTERPPPLLYAQHPHTPHAHTPHTPHTLHQPHHTGMLYAPAQQHMYLDNMMKRDGQQQPEQKKEQPQVLIGLSEAHHPSVSSGVVYSQPPPSTRHLALHPSGSAPQLSNIQSAKPGSITQGYPVQQSNQNVQNPNIYPNRHRY</sequence>
<dbReference type="GO" id="GO:0006357">
    <property type="term" value="P:regulation of transcription by RNA polymerase II"/>
    <property type="evidence" value="ECO:0007669"/>
    <property type="project" value="TreeGrafter"/>
</dbReference>
<dbReference type="GO" id="GO:0005667">
    <property type="term" value="C:transcription regulator complex"/>
    <property type="evidence" value="ECO:0007669"/>
    <property type="project" value="TreeGrafter"/>
</dbReference>
<dbReference type="OrthoDB" id="10038194at2759"/>
<organism evidence="3 4">
    <name type="scientific">Pararge aegeria aegeria</name>
    <dbReference type="NCBI Taxonomy" id="348720"/>
    <lineage>
        <taxon>Eukaryota</taxon>
        <taxon>Metazoa</taxon>
        <taxon>Ecdysozoa</taxon>
        <taxon>Arthropoda</taxon>
        <taxon>Hexapoda</taxon>
        <taxon>Insecta</taxon>
        <taxon>Pterygota</taxon>
        <taxon>Neoptera</taxon>
        <taxon>Endopterygota</taxon>
        <taxon>Lepidoptera</taxon>
        <taxon>Glossata</taxon>
        <taxon>Ditrysia</taxon>
        <taxon>Papilionoidea</taxon>
        <taxon>Nymphalidae</taxon>
        <taxon>Satyrinae</taxon>
        <taxon>Satyrini</taxon>
        <taxon>Parargina</taxon>
        <taxon>Pararge</taxon>
    </lineage>
</organism>
<dbReference type="AlphaFoldDB" id="A0A8S4REA9"/>
<dbReference type="GO" id="GO:0003712">
    <property type="term" value="F:transcription coregulator activity"/>
    <property type="evidence" value="ECO:0007669"/>
    <property type="project" value="TreeGrafter"/>
</dbReference>
<dbReference type="PANTHER" id="PTHR22654:SF2">
    <property type="entry name" value="G PROTEIN PATHWAY SUPPRESSOR 2"/>
    <property type="match status" value="1"/>
</dbReference>
<keyword evidence="4" id="KW-1185">Reference proteome</keyword>
<feature type="compositionally biased region" description="Low complexity" evidence="2">
    <location>
        <begin position="377"/>
        <end position="389"/>
    </location>
</feature>
<gene>
    <name evidence="3" type="primary">jg7504</name>
    <name evidence="3" type="ORF">PAEG_LOCUS12775</name>
</gene>
<evidence type="ECO:0000313" key="3">
    <source>
        <dbReference type="EMBL" id="CAH2235094.1"/>
    </source>
</evidence>
<dbReference type="Pfam" id="PF15991">
    <property type="entry name" value="G_path_suppress"/>
    <property type="match status" value="1"/>
</dbReference>
<feature type="compositionally biased region" description="Polar residues" evidence="2">
    <location>
        <begin position="357"/>
        <end position="376"/>
    </location>
</feature>
<dbReference type="PANTHER" id="PTHR22654">
    <property type="entry name" value="G PROTEIN PATHWAY SUPPRESSOR 2"/>
    <property type="match status" value="1"/>
</dbReference>
<dbReference type="Proteomes" id="UP000838756">
    <property type="component" value="Unassembled WGS sequence"/>
</dbReference>
<accession>A0A8S4REA9</accession>
<feature type="region of interest" description="Disordered" evidence="2">
    <location>
        <begin position="333"/>
        <end position="397"/>
    </location>
</feature>
<name>A0A8S4REA9_9NEOP</name>